<organism evidence="1 2">
    <name type="scientific">Winogradskyella maritima</name>
    <dbReference type="NCBI Taxonomy" id="1517766"/>
    <lineage>
        <taxon>Bacteria</taxon>
        <taxon>Pseudomonadati</taxon>
        <taxon>Bacteroidota</taxon>
        <taxon>Flavobacteriia</taxon>
        <taxon>Flavobacteriales</taxon>
        <taxon>Flavobacteriaceae</taxon>
        <taxon>Winogradskyella</taxon>
    </lineage>
</organism>
<proteinExistence type="predicted"/>
<evidence type="ECO:0000313" key="1">
    <source>
        <dbReference type="EMBL" id="MFC3877743.1"/>
    </source>
</evidence>
<gene>
    <name evidence="1" type="ORF">ACFOSX_10925</name>
</gene>
<reference evidence="2" key="1">
    <citation type="journal article" date="2019" name="Int. J. Syst. Evol. Microbiol.">
        <title>The Global Catalogue of Microorganisms (GCM) 10K type strain sequencing project: providing services to taxonomists for standard genome sequencing and annotation.</title>
        <authorList>
            <consortium name="The Broad Institute Genomics Platform"/>
            <consortium name="The Broad Institute Genome Sequencing Center for Infectious Disease"/>
            <person name="Wu L."/>
            <person name="Ma J."/>
        </authorList>
    </citation>
    <scope>NUCLEOTIDE SEQUENCE [LARGE SCALE GENOMIC DNA]</scope>
    <source>
        <strain evidence="2">CECT 8979</strain>
    </source>
</reference>
<sequence>MLQFNKNLNKGKTQLIGRFKLPFSLNGALENNPKWVDENETEKVESLIGHLFTKYLREVEKRKVLYFSPNKKDDHKNPDLLIHLDDKIHGIQVTQFVLRDYLSRFNQAKRICEKLSGFISDIYKPPIKINIQIGTPWDSDEVPKAPIKKYKKLAKVIAEKISENIGKLTTKNEYLNFYLNKTEFKDIAEGYNLYPIPKGNKSNFFGDNNIYIDYGFDNVLIFKEDVQETADKIYNDKNNGNSEILIIWGDERQFMKTEKHIIKALTERFKETTFELVYFMTFVNFLEIQDRVISVNRIK</sequence>
<accession>A0ABV8AIM9</accession>
<comment type="caution">
    <text evidence="1">The sequence shown here is derived from an EMBL/GenBank/DDBJ whole genome shotgun (WGS) entry which is preliminary data.</text>
</comment>
<dbReference type="EMBL" id="JBHSAT010000014">
    <property type="protein sequence ID" value="MFC3877743.1"/>
    <property type="molecule type" value="Genomic_DNA"/>
</dbReference>
<dbReference type="Proteomes" id="UP001595812">
    <property type="component" value="Unassembled WGS sequence"/>
</dbReference>
<evidence type="ECO:0000313" key="2">
    <source>
        <dbReference type="Proteomes" id="UP001595812"/>
    </source>
</evidence>
<dbReference type="RefSeq" id="WP_386100739.1">
    <property type="nucleotide sequence ID" value="NZ_JBHSAT010000014.1"/>
</dbReference>
<protein>
    <submittedName>
        <fullName evidence="1">Uncharacterized protein</fullName>
    </submittedName>
</protein>
<name>A0ABV8AIM9_9FLAO</name>
<keyword evidence="2" id="KW-1185">Reference proteome</keyword>